<dbReference type="AlphaFoldDB" id="A0AA38HS94"/>
<dbReference type="EMBL" id="JALNTZ010000008">
    <property type="protein sequence ID" value="KAJ3642736.1"/>
    <property type="molecule type" value="Genomic_DNA"/>
</dbReference>
<reference evidence="2" key="1">
    <citation type="journal article" date="2023" name="G3 (Bethesda)">
        <title>Whole genome assemblies of Zophobas morio and Tenebrio molitor.</title>
        <authorList>
            <person name="Kaur S."/>
            <person name="Stinson S.A."/>
            <person name="diCenzo G.C."/>
        </authorList>
    </citation>
    <scope>NUCLEOTIDE SEQUENCE</scope>
    <source>
        <strain evidence="2">QUZm001</strain>
    </source>
</reference>
<sequence>MQEPSSTPKQQRHSIAGSPPNVESGRRRPSFLHLHIPETNWRGSLTHLHLPTFTLTTPEGDQSRKFNFGLGIRRHSHHVSRKRIACSQYIKKTNANGLQNNVVLLCLFRLKLKQYR</sequence>
<protein>
    <submittedName>
        <fullName evidence="2">Uncharacterized protein</fullName>
    </submittedName>
</protein>
<organism evidence="2 3">
    <name type="scientific">Zophobas morio</name>
    <dbReference type="NCBI Taxonomy" id="2755281"/>
    <lineage>
        <taxon>Eukaryota</taxon>
        <taxon>Metazoa</taxon>
        <taxon>Ecdysozoa</taxon>
        <taxon>Arthropoda</taxon>
        <taxon>Hexapoda</taxon>
        <taxon>Insecta</taxon>
        <taxon>Pterygota</taxon>
        <taxon>Neoptera</taxon>
        <taxon>Endopterygota</taxon>
        <taxon>Coleoptera</taxon>
        <taxon>Polyphaga</taxon>
        <taxon>Cucujiformia</taxon>
        <taxon>Tenebrionidae</taxon>
        <taxon>Zophobas</taxon>
    </lineage>
</organism>
<accession>A0AA38HS94</accession>
<evidence type="ECO:0000256" key="1">
    <source>
        <dbReference type="SAM" id="MobiDB-lite"/>
    </source>
</evidence>
<evidence type="ECO:0000313" key="2">
    <source>
        <dbReference type="EMBL" id="KAJ3642736.1"/>
    </source>
</evidence>
<feature type="region of interest" description="Disordered" evidence="1">
    <location>
        <begin position="1"/>
        <end position="29"/>
    </location>
</feature>
<dbReference type="Proteomes" id="UP001168821">
    <property type="component" value="Unassembled WGS sequence"/>
</dbReference>
<comment type="caution">
    <text evidence="2">The sequence shown here is derived from an EMBL/GenBank/DDBJ whole genome shotgun (WGS) entry which is preliminary data.</text>
</comment>
<evidence type="ECO:0000313" key="3">
    <source>
        <dbReference type="Proteomes" id="UP001168821"/>
    </source>
</evidence>
<gene>
    <name evidence="2" type="ORF">Zmor_025494</name>
</gene>
<proteinExistence type="predicted"/>
<keyword evidence="3" id="KW-1185">Reference proteome</keyword>
<name>A0AA38HS94_9CUCU</name>